<evidence type="ECO:0000256" key="1">
    <source>
        <dbReference type="SAM" id="Phobius"/>
    </source>
</evidence>
<proteinExistence type="predicted"/>
<reference evidence="2 3" key="1">
    <citation type="submission" date="2018-02" db="EMBL/GenBank/DDBJ databases">
        <title>Genome sequence of the basidiomycete white-rot fungus Phlebia centrifuga.</title>
        <authorList>
            <person name="Granchi Z."/>
            <person name="Peng M."/>
            <person name="de Vries R.P."/>
            <person name="Hilden K."/>
            <person name="Makela M.R."/>
            <person name="Grigoriev I."/>
            <person name="Riley R."/>
        </authorList>
    </citation>
    <scope>NUCLEOTIDE SEQUENCE [LARGE SCALE GENOMIC DNA]</scope>
    <source>
        <strain evidence="2 3">FBCC195</strain>
    </source>
</reference>
<dbReference type="OrthoDB" id="3235847at2759"/>
<keyword evidence="1" id="KW-0472">Membrane</keyword>
<evidence type="ECO:0000313" key="2">
    <source>
        <dbReference type="EMBL" id="PSR83538.1"/>
    </source>
</evidence>
<feature type="transmembrane region" description="Helical" evidence="1">
    <location>
        <begin position="74"/>
        <end position="96"/>
    </location>
</feature>
<comment type="caution">
    <text evidence="2">The sequence shown here is derived from an EMBL/GenBank/DDBJ whole genome shotgun (WGS) entry which is preliminary data.</text>
</comment>
<keyword evidence="1" id="KW-0812">Transmembrane</keyword>
<dbReference type="Proteomes" id="UP000186601">
    <property type="component" value="Unassembled WGS sequence"/>
</dbReference>
<dbReference type="EMBL" id="MLYV02000557">
    <property type="protein sequence ID" value="PSR83538.1"/>
    <property type="molecule type" value="Genomic_DNA"/>
</dbReference>
<evidence type="ECO:0000313" key="3">
    <source>
        <dbReference type="Proteomes" id="UP000186601"/>
    </source>
</evidence>
<name>A0A2R6P1M8_9APHY</name>
<protein>
    <submittedName>
        <fullName evidence="2">Uncharacterized protein</fullName>
    </submittedName>
</protein>
<feature type="transmembrane region" description="Helical" evidence="1">
    <location>
        <begin position="49"/>
        <end position="68"/>
    </location>
</feature>
<gene>
    <name evidence="2" type="ORF">PHLCEN_2v5692</name>
</gene>
<feature type="transmembrane region" description="Helical" evidence="1">
    <location>
        <begin position="6"/>
        <end position="28"/>
    </location>
</feature>
<keyword evidence="1" id="KW-1133">Transmembrane helix</keyword>
<accession>A0A2R6P1M8</accession>
<sequence length="167" mass="18555">MDPIISWAPISYASSVAFDTVILVLTLAKVHSRSMPRSHLGERISQDNLRYFMLATATNIAVLSIQALGAEHDMIKPAAVPFSTVMTVAMGSRVYLNLKLYDYDHNHERGSRSTDIPLSVTSGYSESTGERTFQSIPTSVMNSTAYCSTLTKEDKTVHPYSYTGYYR</sequence>
<dbReference type="AlphaFoldDB" id="A0A2R6P1M8"/>
<keyword evidence="3" id="KW-1185">Reference proteome</keyword>
<organism evidence="2 3">
    <name type="scientific">Hermanssonia centrifuga</name>
    <dbReference type="NCBI Taxonomy" id="98765"/>
    <lineage>
        <taxon>Eukaryota</taxon>
        <taxon>Fungi</taxon>
        <taxon>Dikarya</taxon>
        <taxon>Basidiomycota</taxon>
        <taxon>Agaricomycotina</taxon>
        <taxon>Agaricomycetes</taxon>
        <taxon>Polyporales</taxon>
        <taxon>Meruliaceae</taxon>
        <taxon>Hermanssonia</taxon>
    </lineage>
</organism>